<keyword evidence="3" id="KW-1185">Reference proteome</keyword>
<evidence type="ECO:0000313" key="3">
    <source>
        <dbReference type="Proteomes" id="UP000054007"/>
    </source>
</evidence>
<proteinExistence type="predicted"/>
<dbReference type="EMBL" id="KN880435">
    <property type="protein sequence ID" value="KIY73475.1"/>
    <property type="molecule type" value="Genomic_DNA"/>
</dbReference>
<name>A0A0D7BT91_9AGAR</name>
<feature type="region of interest" description="Disordered" evidence="1">
    <location>
        <begin position="78"/>
        <end position="229"/>
    </location>
</feature>
<feature type="compositionally biased region" description="Polar residues" evidence="1">
    <location>
        <begin position="181"/>
        <end position="191"/>
    </location>
</feature>
<organism evidence="2 3">
    <name type="scientific">Cylindrobasidium torrendii FP15055 ss-10</name>
    <dbReference type="NCBI Taxonomy" id="1314674"/>
    <lineage>
        <taxon>Eukaryota</taxon>
        <taxon>Fungi</taxon>
        <taxon>Dikarya</taxon>
        <taxon>Basidiomycota</taxon>
        <taxon>Agaricomycotina</taxon>
        <taxon>Agaricomycetes</taxon>
        <taxon>Agaricomycetidae</taxon>
        <taxon>Agaricales</taxon>
        <taxon>Marasmiineae</taxon>
        <taxon>Physalacriaceae</taxon>
        <taxon>Cylindrobasidium</taxon>
    </lineage>
</organism>
<feature type="compositionally biased region" description="Low complexity" evidence="1">
    <location>
        <begin position="158"/>
        <end position="176"/>
    </location>
</feature>
<sequence>MAVANHHAEEHVGANSEALKSLQARRLMPAESLNFACIDTTNEVHGAAPNRPGPSKTTSHCSLDVPAVSLNYSLGEKEKNMIADSPSRPSPVVGTKRTREKSPSPAAADYSDWEERPLKSPRRVRSQLEPTATTPKRSRKNRVAKRTDSAPSRHRPSRSSTDTGSASPSSSPGAATLLGSPASNSGKLKLSTSRDFDEPSPPPKRPRHSAPSIESHDSSSATSRDSGIKIRFNLVSRTATAVIPSDEFSDSDSDFLRAKMIAPEPQDEFSGLPARLRRIARLYNSA</sequence>
<dbReference type="Proteomes" id="UP000054007">
    <property type="component" value="Unassembled WGS sequence"/>
</dbReference>
<reference evidence="2 3" key="1">
    <citation type="journal article" date="2015" name="Fungal Genet. Biol.">
        <title>Evolution of novel wood decay mechanisms in Agaricales revealed by the genome sequences of Fistulina hepatica and Cylindrobasidium torrendii.</title>
        <authorList>
            <person name="Floudas D."/>
            <person name="Held B.W."/>
            <person name="Riley R."/>
            <person name="Nagy L.G."/>
            <person name="Koehler G."/>
            <person name="Ransdell A.S."/>
            <person name="Younus H."/>
            <person name="Chow J."/>
            <person name="Chiniquy J."/>
            <person name="Lipzen A."/>
            <person name="Tritt A."/>
            <person name="Sun H."/>
            <person name="Haridas S."/>
            <person name="LaButti K."/>
            <person name="Ohm R.A."/>
            <person name="Kues U."/>
            <person name="Blanchette R.A."/>
            <person name="Grigoriev I.V."/>
            <person name="Minto R.E."/>
            <person name="Hibbett D.S."/>
        </authorList>
    </citation>
    <scope>NUCLEOTIDE SEQUENCE [LARGE SCALE GENOMIC DNA]</scope>
    <source>
        <strain evidence="2 3">FP15055 ss-10</strain>
    </source>
</reference>
<protein>
    <submittedName>
        <fullName evidence="2">Uncharacterized protein</fullName>
    </submittedName>
</protein>
<evidence type="ECO:0000256" key="1">
    <source>
        <dbReference type="SAM" id="MobiDB-lite"/>
    </source>
</evidence>
<evidence type="ECO:0000313" key="2">
    <source>
        <dbReference type="EMBL" id="KIY73475.1"/>
    </source>
</evidence>
<accession>A0A0D7BT91</accession>
<dbReference type="AlphaFoldDB" id="A0A0D7BT91"/>
<gene>
    <name evidence="2" type="ORF">CYLTODRAFT_485328</name>
</gene>